<dbReference type="InterPro" id="IPR003961">
    <property type="entry name" value="FN3_dom"/>
</dbReference>
<keyword evidence="4" id="KW-1185">Reference proteome</keyword>
<dbReference type="VEuPathDB" id="VectorBase:GPPI037563"/>
<feature type="domain" description="Fibronectin type-III" evidence="2">
    <location>
        <begin position="85"/>
        <end position="183"/>
    </location>
</feature>
<dbReference type="FunFam" id="2.60.40.10:FF:000035">
    <property type="entry name" value="Contactin 1"/>
    <property type="match status" value="1"/>
</dbReference>
<proteinExistence type="predicted"/>
<accession>A0A1B0BQN0</accession>
<dbReference type="GO" id="GO:0098609">
    <property type="term" value="P:cell-cell adhesion"/>
    <property type="evidence" value="ECO:0007669"/>
    <property type="project" value="TreeGrafter"/>
</dbReference>
<evidence type="ECO:0000259" key="2">
    <source>
        <dbReference type="PROSITE" id="PS50853"/>
    </source>
</evidence>
<reference evidence="3" key="2">
    <citation type="submission" date="2020-05" db="UniProtKB">
        <authorList>
            <consortium name="EnsemblMetazoa"/>
        </authorList>
    </citation>
    <scope>IDENTIFICATION</scope>
    <source>
        <strain evidence="3">IAEA</strain>
    </source>
</reference>
<protein>
    <recommendedName>
        <fullName evidence="2">Fibronectin type-III domain-containing protein</fullName>
    </recommendedName>
</protein>
<feature type="domain" description="Fibronectin type-III" evidence="2">
    <location>
        <begin position="276"/>
        <end position="376"/>
    </location>
</feature>
<dbReference type="EnsemblMetazoa" id="GPPI037563-RA">
    <property type="protein sequence ID" value="GPPI037563-PA"/>
    <property type="gene ID" value="GPPI037563"/>
</dbReference>
<dbReference type="GO" id="GO:0007411">
    <property type="term" value="P:axon guidance"/>
    <property type="evidence" value="ECO:0007669"/>
    <property type="project" value="TreeGrafter"/>
</dbReference>
<dbReference type="Gene3D" id="2.60.40.10">
    <property type="entry name" value="Immunoglobulins"/>
    <property type="match status" value="4"/>
</dbReference>
<dbReference type="InterPro" id="IPR036116">
    <property type="entry name" value="FN3_sf"/>
</dbReference>
<feature type="domain" description="Fibronectin type-III" evidence="2">
    <location>
        <begin position="1"/>
        <end position="80"/>
    </location>
</feature>
<dbReference type="Pfam" id="PF00041">
    <property type="entry name" value="fn3"/>
    <property type="match status" value="1"/>
</dbReference>
<dbReference type="Proteomes" id="UP000092460">
    <property type="component" value="Unassembled WGS sequence"/>
</dbReference>
<evidence type="ECO:0000313" key="3">
    <source>
        <dbReference type="EnsemblMetazoa" id="GPPI037563-PA"/>
    </source>
</evidence>
<name>A0A1B0BQN0_9MUSC</name>
<organism evidence="3 4">
    <name type="scientific">Glossina palpalis gambiensis</name>
    <dbReference type="NCBI Taxonomy" id="67801"/>
    <lineage>
        <taxon>Eukaryota</taxon>
        <taxon>Metazoa</taxon>
        <taxon>Ecdysozoa</taxon>
        <taxon>Arthropoda</taxon>
        <taxon>Hexapoda</taxon>
        <taxon>Insecta</taxon>
        <taxon>Pterygota</taxon>
        <taxon>Neoptera</taxon>
        <taxon>Endopterygota</taxon>
        <taxon>Diptera</taxon>
        <taxon>Brachycera</taxon>
        <taxon>Muscomorpha</taxon>
        <taxon>Hippoboscoidea</taxon>
        <taxon>Glossinidae</taxon>
        <taxon>Glossina</taxon>
    </lineage>
</organism>
<dbReference type="InterPro" id="IPR013783">
    <property type="entry name" value="Ig-like_fold"/>
</dbReference>
<dbReference type="EMBL" id="JXJN01018701">
    <property type="status" value="NOT_ANNOTATED_CDS"/>
    <property type="molecule type" value="Genomic_DNA"/>
</dbReference>
<keyword evidence="1" id="KW-1015">Disulfide bond</keyword>
<evidence type="ECO:0000256" key="1">
    <source>
        <dbReference type="ARBA" id="ARBA00023157"/>
    </source>
</evidence>
<dbReference type="PROSITE" id="PS50853">
    <property type="entry name" value="FN3"/>
    <property type="match status" value="3"/>
</dbReference>
<evidence type="ECO:0000313" key="4">
    <source>
        <dbReference type="Proteomes" id="UP000092460"/>
    </source>
</evidence>
<dbReference type="SUPFAM" id="SSF49265">
    <property type="entry name" value="Fibronectin type III"/>
    <property type="match status" value="2"/>
</dbReference>
<dbReference type="PANTHER" id="PTHR44170:SF6">
    <property type="entry name" value="CONTACTIN"/>
    <property type="match status" value="1"/>
</dbReference>
<dbReference type="AlphaFoldDB" id="A0A1B0BQN0"/>
<dbReference type="GO" id="GO:0005886">
    <property type="term" value="C:plasma membrane"/>
    <property type="evidence" value="ECO:0007669"/>
    <property type="project" value="TreeGrafter"/>
</dbReference>
<reference evidence="4" key="1">
    <citation type="submission" date="2015-01" db="EMBL/GenBank/DDBJ databases">
        <authorList>
            <person name="Aksoy S."/>
            <person name="Warren W."/>
            <person name="Wilson R.K."/>
        </authorList>
    </citation>
    <scope>NUCLEOTIDE SEQUENCE [LARGE SCALE GENOMIC DNA]</scope>
    <source>
        <strain evidence="4">IAEA</strain>
    </source>
</reference>
<dbReference type="STRING" id="67801.A0A1B0BQN0"/>
<dbReference type="SMART" id="SM00060">
    <property type="entry name" value="FN3"/>
    <property type="match status" value="4"/>
</dbReference>
<dbReference type="GO" id="GO:0030424">
    <property type="term" value="C:axon"/>
    <property type="evidence" value="ECO:0007669"/>
    <property type="project" value="TreeGrafter"/>
</dbReference>
<dbReference type="PANTHER" id="PTHR44170">
    <property type="entry name" value="PROTEIN SIDEKICK"/>
    <property type="match status" value="1"/>
</dbReference>
<dbReference type="CDD" id="cd00063">
    <property type="entry name" value="FN3"/>
    <property type="match status" value="4"/>
</dbReference>
<sequence>MDGANNGRPIRYYNILGRTNWNRTWVNVSISCACRYTSRQQAEISNLTPWSSYEFSIAAVSDLGIGTPSIPSPIYSTHEDRPYIASKNVGGGSGKIGDLTITWDPLLPQEQHSHGIYYKAFWRLKGKLEWASEIIKRQDNIGMAVANIPLNNYYTEYEVKVQALNKVGKGPESEVVVIYSAENMPLVAPQKPKLPLSTRPLSMLLGSRSNKLLENYAGRRRCGVLLIRTTRNWGLIVGLKPDTYYFVKVMAYNAAGEGPENERAEERTYRKAPQKPPSSVHIYGINPSTVRVVWRYVSLAQDEEPIEGYKVRVWESDQNMITAKDTIVAIGQKLGAYFTNLTPGKSYNMRVLAYSNGGDGPTIRFQMGEERLTKLVNESKKEKQQKNECGTCVSVIAAICDEVRDTLFEKSLACLSSWRYSKARMVSEAVMIEIL</sequence>